<dbReference type="InterPro" id="IPR000834">
    <property type="entry name" value="Peptidase_M14"/>
</dbReference>
<feature type="compositionally biased region" description="Basic and acidic residues" evidence="8">
    <location>
        <begin position="213"/>
        <end position="225"/>
    </location>
</feature>
<proteinExistence type="inferred from homology"/>
<dbReference type="InterPro" id="IPR008969">
    <property type="entry name" value="CarboxyPept-like_regulatory"/>
</dbReference>
<reference evidence="13" key="2">
    <citation type="journal article" date="2007" name="PLoS Biol.">
        <title>Survey sequencing and comparative analysis of the elephant shark (Callorhinchus milii) genome.</title>
        <authorList>
            <person name="Venkatesh B."/>
            <person name="Kirkness E.F."/>
            <person name="Loh Y.H."/>
            <person name="Halpern A.L."/>
            <person name="Lee A.P."/>
            <person name="Johnson J."/>
            <person name="Dandona N."/>
            <person name="Viswanathan L.D."/>
            <person name="Tay A."/>
            <person name="Venter J.C."/>
            <person name="Strausberg R.L."/>
            <person name="Brenner S."/>
        </authorList>
    </citation>
    <scope>NUCLEOTIDE SEQUENCE [LARGE SCALE GENOMIC DNA]</scope>
</reference>
<feature type="compositionally biased region" description="Acidic residues" evidence="8">
    <location>
        <begin position="325"/>
        <end position="336"/>
    </location>
</feature>
<feature type="compositionally biased region" description="Basic and acidic residues" evidence="8">
    <location>
        <begin position="63"/>
        <end position="74"/>
    </location>
</feature>
<dbReference type="Gene3D" id="3.40.630.10">
    <property type="entry name" value="Zn peptidases"/>
    <property type="match status" value="1"/>
</dbReference>
<evidence type="ECO:0000256" key="3">
    <source>
        <dbReference type="ARBA" id="ARBA00010241"/>
    </source>
</evidence>
<evidence type="ECO:0000259" key="11">
    <source>
        <dbReference type="PROSITE" id="PS52035"/>
    </source>
</evidence>
<feature type="region of interest" description="Disordered" evidence="8">
    <location>
        <begin position="311"/>
        <end position="336"/>
    </location>
</feature>
<comment type="similarity">
    <text evidence="2 7">Belongs to the peptidase M14 family.</text>
</comment>
<dbReference type="InterPro" id="IPR050753">
    <property type="entry name" value="Peptidase_M14_domain"/>
</dbReference>
<organism evidence="12 13">
    <name type="scientific">Callorhinchus milii</name>
    <name type="common">Ghost shark</name>
    <dbReference type="NCBI Taxonomy" id="7868"/>
    <lineage>
        <taxon>Eukaryota</taxon>
        <taxon>Metazoa</taxon>
        <taxon>Chordata</taxon>
        <taxon>Craniata</taxon>
        <taxon>Vertebrata</taxon>
        <taxon>Chondrichthyes</taxon>
        <taxon>Holocephali</taxon>
        <taxon>Chimaeriformes</taxon>
        <taxon>Callorhinchidae</taxon>
        <taxon>Callorhinchus</taxon>
    </lineage>
</organism>
<dbReference type="Pfam" id="PF13620">
    <property type="entry name" value="CarboxypepD_reg"/>
    <property type="match status" value="1"/>
</dbReference>
<dbReference type="PROSITE" id="PS01286">
    <property type="entry name" value="FA58C_2"/>
    <property type="match status" value="1"/>
</dbReference>
<dbReference type="GeneTree" id="ENSGT00940000158323"/>
<evidence type="ECO:0000256" key="7">
    <source>
        <dbReference type="PROSITE-ProRule" id="PRU01379"/>
    </source>
</evidence>
<dbReference type="SMART" id="SM00631">
    <property type="entry name" value="Zn_pept"/>
    <property type="match status" value="1"/>
</dbReference>
<dbReference type="Gene3D" id="2.60.40.1120">
    <property type="entry name" value="Carboxypeptidase-like, regulatory domain"/>
    <property type="match status" value="1"/>
</dbReference>
<feature type="region of interest" description="Disordered" evidence="8">
    <location>
        <begin position="347"/>
        <end position="366"/>
    </location>
</feature>
<dbReference type="InParanoid" id="A0A4W3I3V5"/>
<dbReference type="Pfam" id="PF00754">
    <property type="entry name" value="F5_F8_type_C"/>
    <property type="match status" value="1"/>
</dbReference>
<feature type="compositionally biased region" description="Basic and acidic residues" evidence="8">
    <location>
        <begin position="81"/>
        <end position="90"/>
    </location>
</feature>
<dbReference type="PROSITE" id="PS00132">
    <property type="entry name" value="CARBOXYPEPT_ZN_1"/>
    <property type="match status" value="1"/>
</dbReference>
<dbReference type="InterPro" id="IPR057246">
    <property type="entry name" value="CARBOXYPEPT_ZN_1"/>
</dbReference>
<evidence type="ECO:0000256" key="5">
    <source>
        <dbReference type="ARBA" id="ARBA00022729"/>
    </source>
</evidence>
<evidence type="ECO:0000256" key="1">
    <source>
        <dbReference type="ARBA" id="ARBA00004613"/>
    </source>
</evidence>
<evidence type="ECO:0000256" key="6">
    <source>
        <dbReference type="ARBA" id="ARBA00023180"/>
    </source>
</evidence>
<comment type="similarity">
    <text evidence="3">Belongs to the neurexin family.</text>
</comment>
<dbReference type="PANTHER" id="PTHR11532">
    <property type="entry name" value="PROTEASE M14 CARBOXYPEPTIDASE"/>
    <property type="match status" value="1"/>
</dbReference>
<feature type="compositionally biased region" description="Basic residues" evidence="8">
    <location>
        <begin position="181"/>
        <end position="190"/>
    </location>
</feature>
<evidence type="ECO:0000313" key="13">
    <source>
        <dbReference type="Proteomes" id="UP000314986"/>
    </source>
</evidence>
<dbReference type="PRINTS" id="PR00765">
    <property type="entry name" value="CRBOXYPTASEA"/>
</dbReference>
<feature type="region of interest" description="Disordered" evidence="8">
    <location>
        <begin position="254"/>
        <end position="273"/>
    </location>
</feature>
<dbReference type="FunFam" id="2.60.120.260:FF:000016">
    <property type="entry name" value="Contactin-associated protein-like 4 isoform 1"/>
    <property type="match status" value="1"/>
</dbReference>
<dbReference type="Proteomes" id="UP000314986">
    <property type="component" value="Unassembled WGS sequence"/>
</dbReference>
<sequence length="1054" mass="121577">MGMTSPLTLLLLLLWSLSHKSVLKAQASAPPDRHSLADPHTLPAPASPGEDVAENPGASMPLDPKKKGFKAKVEKPRKKVKAAERDKNPTEENPPDPELGAMPIKRRDTDNKALKPRPSKAPKNTEKGKKPKEKAAKPKKEKNKKEKTPKPKKEKKVKEKRPKAEKEKKKKDRSPKAEKVKKGKKPGKKPGKPETTTPGEKEEHPGIPTEPSTKLEKLLIEEKTPEPTIPPIEPITETPFEYYFTEKYSEKWEFPEEVEPTEAAIPPPERDYYDYGIDEDVKWSKPEEPKEPHSKTLDEEIGVEIELEIEEVEPDYDGELNPLEPEPDESEPWEDTYGEPWVETWEETWEEEKPKPKKPGKKFPEEIDPYEDLVSRIKKCPPLGLESQRVGDDQLMSSSQLRYGLGPHRGRLNMQAGPEPENEDEEEDYFDGAWCAGTDDQSQWFEVDARKLTEFTGVITQGRDSLLHNDWVSSYFVQFSNDSRTWITYSDGYYDWLFYGNVDIDTPVMNEFPGTVVARYIRINPQTWNGSLCMRMEVLGCPVTAVRQHQLNEVTPEANLDFKHHNYKDMRQLMKVVNEECPNITRIYNVGKSSQGLKIYAMEISDNPGEHELGEPEFHYTAGMHGNEVLGRELLLLLMQFLCKEYNDGNPRIMRIVDQTRIHLVPSLNPDGYELAEEMGSELSSWSLGYWTEEGYDLSENFPDLNTVIWEEPDKRTGYFRRAPNHHIPIPEEYESEEATIAMETRAVISWLEKNPFVLGANILGGEQVVTFPYNMAKPQGQEEEDMMRPMDRNERRYWEDEEDEEGEKKPSYMKTPDDVIFQWLAVSYASTHLTMSETFRGKCQTEDFTDGFGIVNGGAWRPTVGSMNDFTYLHTNCFQLSIYVGCDKFPHESELKEEWENNQEALLFFMEQVRNHYTEREGNYSGLVRDTDGNAIENGTISVEGIYHDVRTASGGDYWRLLNPGEYRVTAKAQGYTTITKVCHVGYENEANQCNFIMRKSNWHRIQEIMDKYGKTPINVVQMQGRRRRKKIRRIRVRPGYHMRQRNATWTLQ</sequence>
<dbReference type="STRING" id="7868.ENSCMIP00000021772"/>
<keyword evidence="6" id="KW-0325">Glycoprotein</keyword>
<dbReference type="GO" id="GO:0006518">
    <property type="term" value="P:peptide metabolic process"/>
    <property type="evidence" value="ECO:0007669"/>
    <property type="project" value="TreeGrafter"/>
</dbReference>
<accession>A0A4W3I3V5</accession>
<feature type="domain" description="F5/8 type C" evidence="10">
    <location>
        <begin position="378"/>
        <end position="541"/>
    </location>
</feature>
<dbReference type="GO" id="GO:0004181">
    <property type="term" value="F:metallocarboxypeptidase activity"/>
    <property type="evidence" value="ECO:0007669"/>
    <property type="project" value="InterPro"/>
</dbReference>
<dbReference type="Pfam" id="PF00246">
    <property type="entry name" value="Peptidase_M14"/>
    <property type="match status" value="1"/>
</dbReference>
<reference evidence="13" key="3">
    <citation type="journal article" date="2014" name="Nature">
        <title>Elephant shark genome provides unique insights into gnathostome evolution.</title>
        <authorList>
            <consortium name="International Elephant Shark Genome Sequencing Consortium"/>
            <person name="Venkatesh B."/>
            <person name="Lee A.P."/>
            <person name="Ravi V."/>
            <person name="Maurya A.K."/>
            <person name="Lian M.M."/>
            <person name="Swann J.B."/>
            <person name="Ohta Y."/>
            <person name="Flajnik M.F."/>
            <person name="Sutoh Y."/>
            <person name="Kasahara M."/>
            <person name="Hoon S."/>
            <person name="Gangu V."/>
            <person name="Roy S.W."/>
            <person name="Irimia M."/>
            <person name="Korzh V."/>
            <person name="Kondrychyn I."/>
            <person name="Lim Z.W."/>
            <person name="Tay B.H."/>
            <person name="Tohari S."/>
            <person name="Kong K.W."/>
            <person name="Ho S."/>
            <person name="Lorente-Galdos B."/>
            <person name="Quilez J."/>
            <person name="Marques-Bonet T."/>
            <person name="Raney B.J."/>
            <person name="Ingham P.W."/>
            <person name="Tay A."/>
            <person name="Hillier L.W."/>
            <person name="Minx P."/>
            <person name="Boehm T."/>
            <person name="Wilson R.K."/>
            <person name="Brenner S."/>
            <person name="Warren W.C."/>
        </authorList>
    </citation>
    <scope>NUCLEOTIDE SEQUENCE [LARGE SCALE GENOMIC DNA]</scope>
</reference>
<dbReference type="PROSITE" id="PS50022">
    <property type="entry name" value="FA58C_3"/>
    <property type="match status" value="1"/>
</dbReference>
<dbReference type="CDD" id="cd11308">
    <property type="entry name" value="Peptidase_M14NE-CP-C_like"/>
    <property type="match status" value="1"/>
</dbReference>
<dbReference type="OMA" id="FHYTAGM"/>
<feature type="chain" id="PRO_5021458466" evidence="9">
    <location>
        <begin position="26"/>
        <end position="1054"/>
    </location>
</feature>
<evidence type="ECO:0000256" key="8">
    <source>
        <dbReference type="SAM" id="MobiDB-lite"/>
    </source>
</evidence>
<evidence type="ECO:0000256" key="4">
    <source>
        <dbReference type="ARBA" id="ARBA00022525"/>
    </source>
</evidence>
<dbReference type="GO" id="GO:0008270">
    <property type="term" value="F:zinc ion binding"/>
    <property type="evidence" value="ECO:0007669"/>
    <property type="project" value="InterPro"/>
</dbReference>
<comment type="subcellular location">
    <subcellularLocation>
        <location evidence="1">Secreted</location>
    </subcellularLocation>
</comment>
<dbReference type="Gene3D" id="2.60.120.260">
    <property type="entry name" value="Galactose-binding domain-like"/>
    <property type="match status" value="1"/>
</dbReference>
<feature type="region of interest" description="Disordered" evidence="8">
    <location>
        <begin position="24"/>
        <end position="237"/>
    </location>
</feature>
<feature type="compositionally biased region" description="Basic residues" evidence="8">
    <location>
        <begin position="152"/>
        <end position="161"/>
    </location>
</feature>
<dbReference type="Ensembl" id="ENSCMIT00000022156.1">
    <property type="protein sequence ID" value="ENSCMIP00000021772.1"/>
    <property type="gene ID" value="ENSCMIG00000009884.1"/>
</dbReference>
<dbReference type="CDD" id="cd00057">
    <property type="entry name" value="FA58C"/>
    <property type="match status" value="1"/>
</dbReference>
<dbReference type="GO" id="GO:0016485">
    <property type="term" value="P:protein processing"/>
    <property type="evidence" value="ECO:0007669"/>
    <property type="project" value="TreeGrafter"/>
</dbReference>
<protein>
    <submittedName>
        <fullName evidence="12">AE binding protein 1a</fullName>
    </submittedName>
</protein>
<dbReference type="InterPro" id="IPR008979">
    <property type="entry name" value="Galactose-bd-like_sf"/>
</dbReference>
<dbReference type="SUPFAM" id="SSF49464">
    <property type="entry name" value="Carboxypeptidase regulatory domain-like"/>
    <property type="match status" value="1"/>
</dbReference>
<name>A0A4W3I3V5_CALMI</name>
<dbReference type="GO" id="GO:0001227">
    <property type="term" value="F:DNA-binding transcription repressor activity, RNA polymerase II-specific"/>
    <property type="evidence" value="ECO:0007669"/>
    <property type="project" value="TreeGrafter"/>
</dbReference>
<keyword evidence="13" id="KW-1185">Reference proteome</keyword>
<dbReference type="PROSITE" id="PS52035">
    <property type="entry name" value="PEPTIDASE_M14"/>
    <property type="match status" value="1"/>
</dbReference>
<feature type="compositionally biased region" description="Basic and acidic residues" evidence="8">
    <location>
        <begin position="123"/>
        <end position="151"/>
    </location>
</feature>
<reference evidence="12" key="5">
    <citation type="submission" date="2025-09" db="UniProtKB">
        <authorList>
            <consortium name="Ensembl"/>
        </authorList>
    </citation>
    <scope>IDENTIFICATION</scope>
</reference>
<dbReference type="FunFam" id="3.40.630.10:FF:000007">
    <property type="entry name" value="Carboxypeptidase X (M14 family), member 1"/>
    <property type="match status" value="1"/>
</dbReference>
<dbReference type="GO" id="GO:0005615">
    <property type="term" value="C:extracellular space"/>
    <property type="evidence" value="ECO:0007669"/>
    <property type="project" value="TreeGrafter"/>
</dbReference>
<evidence type="ECO:0000313" key="12">
    <source>
        <dbReference type="Ensembl" id="ENSCMIP00000021772.1"/>
    </source>
</evidence>
<dbReference type="SUPFAM" id="SSF53187">
    <property type="entry name" value="Zn-dependent exopeptidases"/>
    <property type="match status" value="1"/>
</dbReference>
<dbReference type="PANTHER" id="PTHR11532:SF48">
    <property type="entry name" value="ADIPOCYTE ENHANCER-BINDING PROTEIN 1"/>
    <property type="match status" value="1"/>
</dbReference>
<comment type="caution">
    <text evidence="7">Lacks conserved residue(s) required for the propagation of feature annotation.</text>
</comment>
<keyword evidence="4" id="KW-0964">Secreted</keyword>
<dbReference type="AlphaFoldDB" id="A0A4W3I3V5"/>
<evidence type="ECO:0000256" key="9">
    <source>
        <dbReference type="SAM" id="SignalP"/>
    </source>
</evidence>
<reference evidence="13" key="1">
    <citation type="journal article" date="2006" name="Science">
        <title>Ancient noncoding elements conserved in the human genome.</title>
        <authorList>
            <person name="Venkatesh B."/>
            <person name="Kirkness E.F."/>
            <person name="Loh Y.H."/>
            <person name="Halpern A.L."/>
            <person name="Lee A.P."/>
            <person name="Johnson J."/>
            <person name="Dandona N."/>
            <person name="Viswanathan L.D."/>
            <person name="Tay A."/>
            <person name="Venter J.C."/>
            <person name="Strausberg R.L."/>
            <person name="Brenner S."/>
        </authorList>
    </citation>
    <scope>NUCLEOTIDE SEQUENCE [LARGE SCALE GENOMIC DNA]</scope>
</reference>
<dbReference type="SUPFAM" id="SSF49785">
    <property type="entry name" value="Galactose-binding domain-like"/>
    <property type="match status" value="1"/>
</dbReference>
<reference evidence="12" key="4">
    <citation type="submission" date="2025-08" db="UniProtKB">
        <authorList>
            <consortium name="Ensembl"/>
        </authorList>
    </citation>
    <scope>IDENTIFICATION</scope>
</reference>
<gene>
    <name evidence="12" type="primary">aebp1b</name>
</gene>
<evidence type="ECO:0000256" key="2">
    <source>
        <dbReference type="ARBA" id="ARBA00005988"/>
    </source>
</evidence>
<dbReference type="GO" id="GO:0000977">
    <property type="term" value="F:RNA polymerase II transcription regulatory region sequence-specific DNA binding"/>
    <property type="evidence" value="ECO:0007669"/>
    <property type="project" value="TreeGrafter"/>
</dbReference>
<feature type="domain" description="Peptidase M14" evidence="11">
    <location>
        <begin position="563"/>
        <end position="914"/>
    </location>
</feature>
<evidence type="ECO:0000259" key="10">
    <source>
        <dbReference type="PROSITE" id="PS50022"/>
    </source>
</evidence>
<feature type="signal peptide" evidence="9">
    <location>
        <begin position="1"/>
        <end position="25"/>
    </location>
</feature>
<dbReference type="SMART" id="SM00231">
    <property type="entry name" value="FA58C"/>
    <property type="match status" value="1"/>
</dbReference>
<dbReference type="InterPro" id="IPR000421">
    <property type="entry name" value="FA58C"/>
</dbReference>
<dbReference type="FunFam" id="2.60.40.1120:FF:000007">
    <property type="entry name" value="Carboxypeptidase X, M14 family member 2"/>
    <property type="match status" value="1"/>
</dbReference>
<keyword evidence="5 9" id="KW-0732">Signal</keyword>